<feature type="domain" description="Cytochrome b5 heme-binding" evidence="8">
    <location>
        <begin position="71"/>
        <end position="144"/>
    </location>
</feature>
<dbReference type="Gene3D" id="2.40.30.10">
    <property type="entry name" value="Translation factors"/>
    <property type="match status" value="1"/>
</dbReference>
<dbReference type="Gene3D" id="3.40.50.80">
    <property type="entry name" value="Nucleotide-binding domain of ferredoxin-NADP reductase (FNR) module"/>
    <property type="match status" value="1"/>
</dbReference>
<keyword evidence="3 6" id="KW-0479">Metal-binding</keyword>
<dbReference type="SUPFAM" id="SSF63380">
    <property type="entry name" value="Riboflavin synthase domain-like"/>
    <property type="match status" value="1"/>
</dbReference>
<evidence type="ECO:0000313" key="10">
    <source>
        <dbReference type="Proteomes" id="UP000095300"/>
    </source>
</evidence>
<dbReference type="STRING" id="35570.A0A1I8PDS4"/>
<dbReference type="Pfam" id="PF00970">
    <property type="entry name" value="FAD_binding_6"/>
    <property type="match status" value="1"/>
</dbReference>
<dbReference type="PANTHER" id="PTHR46237:SF1">
    <property type="entry name" value="CYTOCHROME B5 REDUCTASE 4"/>
    <property type="match status" value="1"/>
</dbReference>
<comment type="similarity">
    <text evidence="1">Belongs to the flavoprotein pyridine nucleotide cytochrome reductase family.</text>
</comment>
<reference evidence="9" key="1">
    <citation type="submission" date="2020-05" db="UniProtKB">
        <authorList>
            <consortium name="EnsemblMetazoa"/>
        </authorList>
    </citation>
    <scope>IDENTIFICATION</scope>
    <source>
        <strain evidence="9">USDA</strain>
    </source>
</reference>
<evidence type="ECO:0000256" key="1">
    <source>
        <dbReference type="ARBA" id="ARBA00006105"/>
    </source>
</evidence>
<dbReference type="SUPFAM" id="SSF52343">
    <property type="entry name" value="Ferredoxin reductase-like, C-terminal NADP-linked domain"/>
    <property type="match status" value="1"/>
</dbReference>
<dbReference type="InterPro" id="IPR051872">
    <property type="entry name" value="Cytochrome_b5/Flavoprotein_Rdt"/>
</dbReference>
<dbReference type="InterPro" id="IPR039261">
    <property type="entry name" value="FNR_nucleotide-bd"/>
</dbReference>
<dbReference type="SUPFAM" id="SSF55856">
    <property type="entry name" value="Cytochrome b5-like heme/steroid binding domain"/>
    <property type="match status" value="1"/>
</dbReference>
<dbReference type="Proteomes" id="UP000095300">
    <property type="component" value="Unassembled WGS sequence"/>
</dbReference>
<dbReference type="InterPro" id="IPR001199">
    <property type="entry name" value="Cyt_B5-like_heme/steroid-bd"/>
</dbReference>
<dbReference type="PRINTS" id="PR00406">
    <property type="entry name" value="CYTB5RDTASE"/>
</dbReference>
<name>A0A1I8PDS4_STOCA</name>
<dbReference type="CDD" id="cd06183">
    <property type="entry name" value="cyt_b5_reduct_like"/>
    <property type="match status" value="1"/>
</dbReference>
<keyword evidence="2 6" id="KW-0349">Heme</keyword>
<evidence type="ECO:0000256" key="4">
    <source>
        <dbReference type="ARBA" id="ARBA00023002"/>
    </source>
</evidence>
<keyword evidence="10" id="KW-1185">Reference proteome</keyword>
<evidence type="ECO:0000256" key="6">
    <source>
        <dbReference type="RuleBase" id="RU362121"/>
    </source>
</evidence>
<evidence type="ECO:0000256" key="3">
    <source>
        <dbReference type="ARBA" id="ARBA00022723"/>
    </source>
</evidence>
<evidence type="ECO:0000256" key="5">
    <source>
        <dbReference type="ARBA" id="ARBA00023004"/>
    </source>
</evidence>
<dbReference type="Gene3D" id="3.10.120.10">
    <property type="entry name" value="Cytochrome b5-like heme/steroid binding domain"/>
    <property type="match status" value="1"/>
</dbReference>
<dbReference type="InterPro" id="IPR017938">
    <property type="entry name" value="Riboflavin_synthase-like_b-brl"/>
</dbReference>
<keyword evidence="5 6" id="KW-0408">Iron</keyword>
<dbReference type="FunFam" id="3.10.120.10:FF:000001">
    <property type="entry name" value="Cytochrome b5 reductase 4"/>
    <property type="match status" value="1"/>
</dbReference>
<dbReference type="EnsemblMetazoa" id="SCAU007175-RA">
    <property type="protein sequence ID" value="SCAU007175-PA"/>
    <property type="gene ID" value="SCAU007175"/>
</dbReference>
<organism evidence="9 10">
    <name type="scientific">Stomoxys calcitrans</name>
    <name type="common">Stable fly</name>
    <name type="synonym">Conops calcitrans</name>
    <dbReference type="NCBI Taxonomy" id="35570"/>
    <lineage>
        <taxon>Eukaryota</taxon>
        <taxon>Metazoa</taxon>
        <taxon>Ecdysozoa</taxon>
        <taxon>Arthropoda</taxon>
        <taxon>Hexapoda</taxon>
        <taxon>Insecta</taxon>
        <taxon>Pterygota</taxon>
        <taxon>Neoptera</taxon>
        <taxon>Endopterygota</taxon>
        <taxon>Diptera</taxon>
        <taxon>Brachycera</taxon>
        <taxon>Muscomorpha</taxon>
        <taxon>Muscoidea</taxon>
        <taxon>Muscidae</taxon>
        <taxon>Stomoxys</taxon>
    </lineage>
</organism>
<dbReference type="AlphaFoldDB" id="A0A1I8PDS4"/>
<evidence type="ECO:0000259" key="8">
    <source>
        <dbReference type="PROSITE" id="PS50255"/>
    </source>
</evidence>
<dbReference type="InterPro" id="IPR008333">
    <property type="entry name" value="Cbr1-like_FAD-bd_dom"/>
</dbReference>
<protein>
    <recommendedName>
        <fullName evidence="8">Cytochrome b5 heme-binding domain-containing protein</fullName>
    </recommendedName>
</protein>
<accession>A0A1I8PDS4</accession>
<gene>
    <name evidence="9" type="primary">106088188</name>
</gene>
<dbReference type="Pfam" id="PF00173">
    <property type="entry name" value="Cyt-b5"/>
    <property type="match status" value="1"/>
</dbReference>
<dbReference type="PANTHER" id="PTHR46237">
    <property type="entry name" value="CYTOCHROME B5 REDUCTASE 4 FAMILY MEMBER"/>
    <property type="match status" value="1"/>
</dbReference>
<evidence type="ECO:0000256" key="7">
    <source>
        <dbReference type="SAM" id="MobiDB-lite"/>
    </source>
</evidence>
<dbReference type="GO" id="GO:0004128">
    <property type="term" value="F:cytochrome-b5 reductase activity, acting on NAD(P)H"/>
    <property type="evidence" value="ECO:0007669"/>
    <property type="project" value="TreeGrafter"/>
</dbReference>
<dbReference type="PROSITE" id="PS00191">
    <property type="entry name" value="CYTOCHROME_B5_1"/>
    <property type="match status" value="1"/>
</dbReference>
<dbReference type="OrthoDB" id="432299at2759"/>
<dbReference type="InterPro" id="IPR036400">
    <property type="entry name" value="Cyt_B5-like_heme/steroid_sf"/>
</dbReference>
<dbReference type="GO" id="GO:0046872">
    <property type="term" value="F:metal ion binding"/>
    <property type="evidence" value="ECO:0007669"/>
    <property type="project" value="UniProtKB-UniRule"/>
</dbReference>
<comment type="similarity">
    <text evidence="6">Belongs to the cytochrome b5 family.</text>
</comment>
<dbReference type="PROSITE" id="PS50255">
    <property type="entry name" value="CYTOCHROME_B5_2"/>
    <property type="match status" value="1"/>
</dbReference>
<evidence type="ECO:0000256" key="2">
    <source>
        <dbReference type="ARBA" id="ARBA00022617"/>
    </source>
</evidence>
<dbReference type="GO" id="GO:0005783">
    <property type="term" value="C:endoplasmic reticulum"/>
    <property type="evidence" value="ECO:0007669"/>
    <property type="project" value="TreeGrafter"/>
</dbReference>
<dbReference type="VEuPathDB" id="VectorBase:SCAU007175"/>
<dbReference type="SMART" id="SM01117">
    <property type="entry name" value="Cyt-b5"/>
    <property type="match status" value="1"/>
</dbReference>
<dbReference type="SUPFAM" id="SSF49764">
    <property type="entry name" value="HSP20-like chaperones"/>
    <property type="match status" value="1"/>
</dbReference>
<dbReference type="GO" id="GO:0020037">
    <property type="term" value="F:heme binding"/>
    <property type="evidence" value="ECO:0007669"/>
    <property type="project" value="UniProtKB-UniRule"/>
</dbReference>
<keyword evidence="4" id="KW-0560">Oxidoreductase</keyword>
<dbReference type="Pfam" id="PF00175">
    <property type="entry name" value="NAD_binding_1"/>
    <property type="match status" value="1"/>
</dbReference>
<dbReference type="InterPro" id="IPR018506">
    <property type="entry name" value="Cyt_B5_heme-BS"/>
</dbReference>
<evidence type="ECO:0000313" key="9">
    <source>
        <dbReference type="EnsemblMetazoa" id="SCAU007175-PA"/>
    </source>
</evidence>
<sequence>MTDSPKKNLLAPPPPTSLKLPLQNLKTNTGSATGNPRNKCALKPGHSLMDWIRLGNSGADLSGTKGRIIPVTPEELAKHNTRNDAWMAIRGVVYNVTRYMDFHPGGIEELMRGVGKDATKLFNEVHAWVNYQQLLNKCLIGPLKKSSRIDRVLEENDTNKLSTFAKPPIPPQDIAPRLDWIQNRSSLTLCFYTKQFCNPGCLIQNLACEDSNHIEIWIIIGNHLHKYKFKLMGMILWPPKEIKVASESGKIEVCLQKPNDKQDLWSGLGEHHVEKLLKTSIEEDLYLDYSAFLYKEYNHDSFILRLKNENIICYLPVGYHVSMEGLINATKISKCYTPIPSKYMTNQAKEDNQLHFLIKKYQHPNSFSMYLSQVPDETNLKISLPKGNFKLASLAGHRSICLLAAGSGLTPFLSLIDHLLKRSTNRIELLKLIYFNKTCEDIWCQDSLSNIAKQDERFEFTPVLSNPNNSWTGVQGHVSLEL</sequence>
<feature type="region of interest" description="Disordered" evidence="7">
    <location>
        <begin position="1"/>
        <end position="23"/>
    </location>
</feature>
<proteinExistence type="inferred from homology"/>
<dbReference type="InterPro" id="IPR001433">
    <property type="entry name" value="OxRdtase_FAD/NAD-bd"/>
</dbReference>
<dbReference type="InterPro" id="IPR008978">
    <property type="entry name" value="HSP20-like_chaperone"/>
</dbReference>
<dbReference type="GO" id="GO:0006801">
    <property type="term" value="P:superoxide metabolic process"/>
    <property type="evidence" value="ECO:0007669"/>
    <property type="project" value="TreeGrafter"/>
</dbReference>